<reference evidence="7 8" key="1">
    <citation type="journal article" date="2024" name="Chem. Sci.">
        <title>Discovery of megapolipeptins by genome mining of a Burkholderiales bacteria collection.</title>
        <authorList>
            <person name="Paulo B.S."/>
            <person name="Recchia M.J.J."/>
            <person name="Lee S."/>
            <person name="Fergusson C.H."/>
            <person name="Romanowski S.B."/>
            <person name="Hernandez A."/>
            <person name="Krull N."/>
            <person name="Liu D.Y."/>
            <person name="Cavanagh H."/>
            <person name="Bos A."/>
            <person name="Gray C.A."/>
            <person name="Murphy B.T."/>
            <person name="Linington R.G."/>
            <person name="Eustaquio A.S."/>
        </authorList>
    </citation>
    <scope>NUCLEOTIDE SEQUENCE [LARGE SCALE GENOMIC DNA]</scope>
    <source>
        <strain evidence="7 8">RL21-008-BIB-A</strain>
    </source>
</reference>
<keyword evidence="4" id="KW-0472">Membrane</keyword>
<evidence type="ECO:0000256" key="1">
    <source>
        <dbReference type="ARBA" id="ARBA00004442"/>
    </source>
</evidence>
<evidence type="ECO:0000256" key="5">
    <source>
        <dbReference type="ARBA" id="ARBA00023237"/>
    </source>
</evidence>
<dbReference type="PANTHER" id="PTHR38776">
    <property type="entry name" value="MLTA-INTERACTING PROTEIN-RELATED"/>
    <property type="match status" value="1"/>
</dbReference>
<dbReference type="PANTHER" id="PTHR38776:SF1">
    <property type="entry name" value="MLTA-INTERACTING PROTEIN-RELATED"/>
    <property type="match status" value="1"/>
</dbReference>
<sequence length="274" mass="29157">MSFHQGNPRRSGHSLPFIFIGFALLAATAAAVPAMAQTAGAADDSAAQNSSASHWGLGLAASVERSPYRDYGNKTRVLPLITYDGPRFRLQGTTADLKLGSLSSVDFSLRAKYSGEGYSSGDAAILNGMEDRKSSFWAGGAATWRSPLARISLEWLGDVSGNSSGQTLRLGAERGFSFGKARLTPHLGAAWLSSNYTDYYYGVRQSEATSARRAYSAGSTVNLTAGLRVDYALTASQSLIMDASVTRYGSAISDSPLVDRSSSPALRLGYLYKF</sequence>
<dbReference type="EMBL" id="JAQQFM010000006">
    <property type="protein sequence ID" value="MFL9925416.1"/>
    <property type="molecule type" value="Genomic_DNA"/>
</dbReference>
<feature type="signal peptide" evidence="6">
    <location>
        <begin position="1"/>
        <end position="36"/>
    </location>
</feature>
<evidence type="ECO:0000313" key="8">
    <source>
        <dbReference type="Proteomes" id="UP001629246"/>
    </source>
</evidence>
<dbReference type="Pfam" id="PF06629">
    <property type="entry name" value="MipA"/>
    <property type="match status" value="1"/>
</dbReference>
<keyword evidence="5" id="KW-0998">Cell outer membrane</keyword>
<dbReference type="InterPro" id="IPR010583">
    <property type="entry name" value="MipA"/>
</dbReference>
<keyword evidence="3 6" id="KW-0732">Signal</keyword>
<dbReference type="Proteomes" id="UP001629246">
    <property type="component" value="Unassembled WGS sequence"/>
</dbReference>
<name>A0ABW9A957_9BURK</name>
<proteinExistence type="inferred from homology"/>
<comment type="similarity">
    <text evidence="2">Belongs to the MipA/OmpV family.</text>
</comment>
<evidence type="ECO:0000256" key="6">
    <source>
        <dbReference type="SAM" id="SignalP"/>
    </source>
</evidence>
<evidence type="ECO:0000256" key="4">
    <source>
        <dbReference type="ARBA" id="ARBA00023136"/>
    </source>
</evidence>
<keyword evidence="8" id="KW-1185">Reference proteome</keyword>
<organism evidence="7 8">
    <name type="scientific">Herbaspirillum lusitanum</name>
    <dbReference type="NCBI Taxonomy" id="213312"/>
    <lineage>
        <taxon>Bacteria</taxon>
        <taxon>Pseudomonadati</taxon>
        <taxon>Pseudomonadota</taxon>
        <taxon>Betaproteobacteria</taxon>
        <taxon>Burkholderiales</taxon>
        <taxon>Oxalobacteraceae</taxon>
        <taxon>Herbaspirillum</taxon>
    </lineage>
</organism>
<protein>
    <submittedName>
        <fullName evidence="7">MipA/OmpV family protein</fullName>
    </submittedName>
</protein>
<evidence type="ECO:0000256" key="2">
    <source>
        <dbReference type="ARBA" id="ARBA00005722"/>
    </source>
</evidence>
<feature type="chain" id="PRO_5046717181" evidence="6">
    <location>
        <begin position="37"/>
        <end position="274"/>
    </location>
</feature>
<accession>A0ABW9A957</accession>
<dbReference type="RefSeq" id="WP_408158609.1">
    <property type="nucleotide sequence ID" value="NZ_JAQQFM010000006.1"/>
</dbReference>
<comment type="subcellular location">
    <subcellularLocation>
        <location evidence="1">Cell outer membrane</location>
    </subcellularLocation>
</comment>
<gene>
    <name evidence="7" type="ORF">PQR62_14150</name>
</gene>
<evidence type="ECO:0000313" key="7">
    <source>
        <dbReference type="EMBL" id="MFL9925416.1"/>
    </source>
</evidence>
<comment type="caution">
    <text evidence="7">The sequence shown here is derived from an EMBL/GenBank/DDBJ whole genome shotgun (WGS) entry which is preliminary data.</text>
</comment>
<evidence type="ECO:0000256" key="3">
    <source>
        <dbReference type="ARBA" id="ARBA00022729"/>
    </source>
</evidence>